<dbReference type="Pfam" id="PF06971">
    <property type="entry name" value="Put_DNA-bind_N"/>
    <property type="match status" value="1"/>
</dbReference>
<keyword evidence="1 7" id="KW-0963">Cytoplasm</keyword>
<comment type="similarity">
    <text evidence="7">Belongs to the transcriptional regulatory Rex family.</text>
</comment>
<gene>
    <name evidence="7" type="primary">rex</name>
    <name evidence="9" type="ORF">AB986_07450</name>
</gene>
<dbReference type="Proteomes" id="UP000035996">
    <property type="component" value="Unassembled WGS sequence"/>
</dbReference>
<organism evidence="9 10">
    <name type="scientific">Guptibacillus hwajinpoensis</name>
    <dbReference type="NCBI Taxonomy" id="208199"/>
    <lineage>
        <taxon>Bacteria</taxon>
        <taxon>Bacillati</taxon>
        <taxon>Bacillota</taxon>
        <taxon>Bacilli</taxon>
        <taxon>Bacillales</taxon>
        <taxon>Guptibacillaceae</taxon>
        <taxon>Guptibacillus</taxon>
    </lineage>
</organism>
<dbReference type="NCBIfam" id="NF003996">
    <property type="entry name" value="PRK05472.2-5"/>
    <property type="match status" value="1"/>
</dbReference>
<dbReference type="Gene3D" id="1.10.10.10">
    <property type="entry name" value="Winged helix-like DNA-binding domain superfamily/Winged helix DNA-binding domain"/>
    <property type="match status" value="1"/>
</dbReference>
<keyword evidence="4 7" id="KW-0520">NAD</keyword>
<evidence type="ECO:0000259" key="8">
    <source>
        <dbReference type="SMART" id="SM00881"/>
    </source>
</evidence>
<feature type="DNA-binding region" description="H-T-H motif" evidence="7">
    <location>
        <begin position="18"/>
        <end position="57"/>
    </location>
</feature>
<dbReference type="NCBIfam" id="NF003989">
    <property type="entry name" value="PRK05472.1-3"/>
    <property type="match status" value="1"/>
</dbReference>
<keyword evidence="6 7" id="KW-0804">Transcription</keyword>
<dbReference type="NCBIfam" id="NF003994">
    <property type="entry name" value="PRK05472.2-3"/>
    <property type="match status" value="1"/>
</dbReference>
<dbReference type="Gene3D" id="3.40.50.720">
    <property type="entry name" value="NAD(P)-binding Rossmann-like Domain"/>
    <property type="match status" value="1"/>
</dbReference>
<protein>
    <recommendedName>
        <fullName evidence="7">Redox-sensing transcriptional repressor Rex</fullName>
    </recommendedName>
</protein>
<dbReference type="NCBIfam" id="NF003995">
    <property type="entry name" value="PRK05472.2-4"/>
    <property type="match status" value="1"/>
</dbReference>
<comment type="subunit">
    <text evidence="7">Homodimer.</text>
</comment>
<evidence type="ECO:0000256" key="6">
    <source>
        <dbReference type="ARBA" id="ARBA00023163"/>
    </source>
</evidence>
<dbReference type="Pfam" id="PF02629">
    <property type="entry name" value="CoA_binding"/>
    <property type="match status" value="1"/>
</dbReference>
<dbReference type="GO" id="GO:0003700">
    <property type="term" value="F:DNA-binding transcription factor activity"/>
    <property type="evidence" value="ECO:0007669"/>
    <property type="project" value="UniProtKB-UniRule"/>
</dbReference>
<keyword evidence="5 7" id="KW-0238">DNA-binding</keyword>
<dbReference type="OrthoDB" id="9784760at2"/>
<dbReference type="RefSeq" id="WP_048310229.1">
    <property type="nucleotide sequence ID" value="NZ_CP119526.1"/>
</dbReference>
<dbReference type="PANTHER" id="PTHR35786:SF1">
    <property type="entry name" value="REDOX-SENSING TRANSCRIPTIONAL REPRESSOR REX 1"/>
    <property type="match status" value="1"/>
</dbReference>
<dbReference type="GO" id="GO:0051775">
    <property type="term" value="P:response to redox state"/>
    <property type="evidence" value="ECO:0007669"/>
    <property type="project" value="InterPro"/>
</dbReference>
<dbReference type="InterPro" id="IPR009718">
    <property type="entry name" value="Rex_DNA-bd_C_dom"/>
</dbReference>
<dbReference type="InterPro" id="IPR036390">
    <property type="entry name" value="WH_DNA-bd_sf"/>
</dbReference>
<evidence type="ECO:0000256" key="4">
    <source>
        <dbReference type="ARBA" id="ARBA00023027"/>
    </source>
</evidence>
<evidence type="ECO:0000256" key="2">
    <source>
        <dbReference type="ARBA" id="ARBA00022491"/>
    </source>
</evidence>
<keyword evidence="2 7" id="KW-0678">Repressor</keyword>
<reference evidence="9" key="1">
    <citation type="submission" date="2015-06" db="EMBL/GenBank/DDBJ databases">
        <authorList>
            <person name="Liu B."/>
            <person name="Wang J."/>
            <person name="Zhu Y."/>
            <person name="Liu G."/>
            <person name="Chen Q."/>
            <person name="Zheng C."/>
            <person name="Che J."/>
            <person name="Ge C."/>
            <person name="Shi H."/>
            <person name="Pan Z."/>
            <person name="Liu X."/>
        </authorList>
    </citation>
    <scope>NUCLEOTIDE SEQUENCE [LARGE SCALE GENOMIC DNA]</scope>
    <source>
        <strain evidence="9">DSM 16346</strain>
    </source>
</reference>
<dbReference type="EMBL" id="LELK01000001">
    <property type="protein sequence ID" value="KMM39059.1"/>
    <property type="molecule type" value="Genomic_DNA"/>
</dbReference>
<dbReference type="GO" id="GO:0003677">
    <property type="term" value="F:DNA binding"/>
    <property type="evidence" value="ECO:0007669"/>
    <property type="project" value="UniProtKB-UniRule"/>
</dbReference>
<dbReference type="GO" id="GO:0045892">
    <property type="term" value="P:negative regulation of DNA-templated transcription"/>
    <property type="evidence" value="ECO:0007669"/>
    <property type="project" value="InterPro"/>
</dbReference>
<dbReference type="SUPFAM" id="SSF51735">
    <property type="entry name" value="NAD(P)-binding Rossmann-fold domains"/>
    <property type="match status" value="1"/>
</dbReference>
<dbReference type="GO" id="GO:0005737">
    <property type="term" value="C:cytoplasm"/>
    <property type="evidence" value="ECO:0007669"/>
    <property type="project" value="UniProtKB-SubCell"/>
</dbReference>
<sequence>MNKEKNKLPNATIKRLPLYLSYLKSVKKSGQKAISSVELGNALNLKSDLVRRDFSRIKAPGRKGSGYEVKKLINHLHHIVNENAETEAVLIGAGHLGTALLHYNHLRKASPKIKMVFDNNPNVVGKTIAGVPVYHIDEIPERITPGITVAILAIPAASAQLISETLTESGILGIMNFSSAYLKLPSNIHLQQIDLAKELDTLAFLINFL</sequence>
<feature type="binding site" evidence="7">
    <location>
        <begin position="92"/>
        <end position="97"/>
    </location>
    <ligand>
        <name>NAD(+)</name>
        <dbReference type="ChEBI" id="CHEBI:57540"/>
    </ligand>
</feature>
<comment type="caution">
    <text evidence="9">The sequence shown here is derived from an EMBL/GenBank/DDBJ whole genome shotgun (WGS) entry which is preliminary data.</text>
</comment>
<evidence type="ECO:0000256" key="1">
    <source>
        <dbReference type="ARBA" id="ARBA00022490"/>
    </source>
</evidence>
<dbReference type="PANTHER" id="PTHR35786">
    <property type="entry name" value="REDOX-SENSING TRANSCRIPTIONAL REPRESSOR REX"/>
    <property type="match status" value="1"/>
</dbReference>
<dbReference type="InterPro" id="IPR036291">
    <property type="entry name" value="NAD(P)-bd_dom_sf"/>
</dbReference>
<dbReference type="InterPro" id="IPR022876">
    <property type="entry name" value="Tscrpt_rep_Rex"/>
</dbReference>
<name>A0A0J6D428_9BACL</name>
<evidence type="ECO:0000313" key="9">
    <source>
        <dbReference type="EMBL" id="KMM39059.1"/>
    </source>
</evidence>
<dbReference type="SUPFAM" id="SSF46785">
    <property type="entry name" value="Winged helix' DNA-binding domain"/>
    <property type="match status" value="1"/>
</dbReference>
<dbReference type="AlphaFoldDB" id="A0A0J6D428"/>
<feature type="domain" description="CoA-binding" evidence="8">
    <location>
        <begin position="81"/>
        <end position="181"/>
    </location>
</feature>
<keyword evidence="10" id="KW-1185">Reference proteome</keyword>
<comment type="function">
    <text evidence="7">Modulates transcription in response to changes in cellular NADH/NAD(+) redox state.</text>
</comment>
<evidence type="ECO:0000313" key="10">
    <source>
        <dbReference type="Proteomes" id="UP000035996"/>
    </source>
</evidence>
<accession>A0A0J6D428</accession>
<dbReference type="HAMAP" id="MF_01131">
    <property type="entry name" value="Rex"/>
    <property type="match status" value="1"/>
</dbReference>
<evidence type="ECO:0000256" key="3">
    <source>
        <dbReference type="ARBA" id="ARBA00023015"/>
    </source>
</evidence>
<dbReference type="InterPro" id="IPR036388">
    <property type="entry name" value="WH-like_DNA-bd_sf"/>
</dbReference>
<keyword evidence="3 7" id="KW-0805">Transcription regulation</keyword>
<evidence type="ECO:0000256" key="7">
    <source>
        <dbReference type="HAMAP-Rule" id="MF_01131"/>
    </source>
</evidence>
<dbReference type="InterPro" id="IPR003781">
    <property type="entry name" value="CoA-bd"/>
</dbReference>
<dbReference type="SMART" id="SM00881">
    <property type="entry name" value="CoA_binding"/>
    <property type="match status" value="1"/>
</dbReference>
<comment type="subcellular location">
    <subcellularLocation>
        <location evidence="7">Cytoplasm</location>
    </subcellularLocation>
</comment>
<proteinExistence type="inferred from homology"/>
<evidence type="ECO:0000256" key="5">
    <source>
        <dbReference type="ARBA" id="ARBA00023125"/>
    </source>
</evidence>
<dbReference type="STRING" id="157733.AB986_07450"/>